<dbReference type="InterPro" id="IPR035924">
    <property type="entry name" value="FlaG-like_sf"/>
</dbReference>
<dbReference type="Proteomes" id="UP000184447">
    <property type="component" value="Unassembled WGS sequence"/>
</dbReference>
<keyword evidence="2" id="KW-0966">Cell projection</keyword>
<reference evidence="2 3" key="1">
    <citation type="submission" date="2016-11" db="EMBL/GenBank/DDBJ databases">
        <authorList>
            <person name="Jaros S."/>
            <person name="Januszkiewicz K."/>
            <person name="Wedrychowicz H."/>
        </authorList>
    </citation>
    <scope>NUCLEOTIDE SEQUENCE [LARGE SCALE GENOMIC DNA]</scope>
    <source>
        <strain evidence="2 3">DSM 8605</strain>
    </source>
</reference>
<dbReference type="Gene3D" id="3.30.160.170">
    <property type="entry name" value="FlaG-like"/>
    <property type="match status" value="1"/>
</dbReference>
<keyword evidence="2" id="KW-0969">Cilium</keyword>
<feature type="region of interest" description="Disordered" evidence="1">
    <location>
        <begin position="30"/>
        <end position="58"/>
    </location>
</feature>
<dbReference type="PANTHER" id="PTHR37166:SF1">
    <property type="entry name" value="PROTEIN FLAG"/>
    <property type="match status" value="1"/>
</dbReference>
<name>A0A1M5W7P3_9CLOT</name>
<evidence type="ECO:0000313" key="2">
    <source>
        <dbReference type="EMBL" id="SHH83458.1"/>
    </source>
</evidence>
<evidence type="ECO:0000313" key="3">
    <source>
        <dbReference type="Proteomes" id="UP000184447"/>
    </source>
</evidence>
<protein>
    <submittedName>
        <fullName evidence="2">Flagellar protein FlaG</fullName>
    </submittedName>
</protein>
<feature type="compositionally biased region" description="Basic and acidic residues" evidence="1">
    <location>
        <begin position="30"/>
        <end position="42"/>
    </location>
</feature>
<organism evidence="2 3">
    <name type="scientific">Clostridium grantii DSM 8605</name>
    <dbReference type="NCBI Taxonomy" id="1121316"/>
    <lineage>
        <taxon>Bacteria</taxon>
        <taxon>Bacillati</taxon>
        <taxon>Bacillota</taxon>
        <taxon>Clostridia</taxon>
        <taxon>Eubacteriales</taxon>
        <taxon>Clostridiaceae</taxon>
        <taxon>Clostridium</taxon>
    </lineage>
</organism>
<sequence length="130" mass="14447">MDITKVVATSKSNEPMITTPVATSVTTKMDGVDIDIKEDKSKSSNGQSTHPGKEDFSSEFLEKEIDKLNKVIFGTNKDFKFSVHEKTNTIVVRVVDSETKEVIKELPPEQILDLVAKMEEMVGMLVDEKG</sequence>
<dbReference type="AlphaFoldDB" id="A0A1M5W7P3"/>
<dbReference type="EMBL" id="FQXM01000015">
    <property type="protein sequence ID" value="SHH83458.1"/>
    <property type="molecule type" value="Genomic_DNA"/>
</dbReference>
<dbReference type="RefSeq" id="WP_073338976.1">
    <property type="nucleotide sequence ID" value="NZ_FQXM01000015.1"/>
</dbReference>
<proteinExistence type="predicted"/>
<dbReference type="SUPFAM" id="SSF160214">
    <property type="entry name" value="FlaG-like"/>
    <property type="match status" value="1"/>
</dbReference>
<keyword evidence="2" id="KW-0282">Flagellum</keyword>
<dbReference type="STRING" id="1121316.SAMN02745207_02730"/>
<keyword evidence="3" id="KW-1185">Reference proteome</keyword>
<accession>A0A1M5W7P3</accession>
<evidence type="ECO:0000256" key="1">
    <source>
        <dbReference type="SAM" id="MobiDB-lite"/>
    </source>
</evidence>
<dbReference type="PANTHER" id="PTHR37166">
    <property type="entry name" value="PROTEIN FLAG"/>
    <property type="match status" value="1"/>
</dbReference>
<dbReference type="Pfam" id="PF03646">
    <property type="entry name" value="FlaG"/>
    <property type="match status" value="1"/>
</dbReference>
<dbReference type="InterPro" id="IPR005186">
    <property type="entry name" value="FlaG"/>
</dbReference>
<gene>
    <name evidence="2" type="ORF">SAMN02745207_02730</name>
</gene>